<evidence type="ECO:0000256" key="5">
    <source>
        <dbReference type="ARBA" id="ARBA00022553"/>
    </source>
</evidence>
<feature type="compositionally biased region" description="Basic and acidic residues" evidence="13">
    <location>
        <begin position="163"/>
        <end position="180"/>
    </location>
</feature>
<name>A0A8D8WC40_9HEMI</name>
<sequence length="658" mass="71767">MSDSEGEGNWRLLTKRHKSDSENSERPVKTNYRSSSDDSVQIENSPPKLHVATPKMSYAENNIPKIDVESVPKQDIKKKETLLKLWGSKGAGKGGKDKGGKGKGGGMIIVDQRSPAVSERIPSPVDMRPTVEPPPPLQYTPTGRPIIMCSISLSKLSHIPSKSRSEEMRIKTELADTRQKEKIKKHPIVNTTSTTSDNKDRDRKNKHKRPGSGTNSVSSSSSKRKRRISVESLSSVEDGLLVKAENGDSHDSMPPLILPCHVPPLMSPGTGTTCVITPPPPELRKQVLTRGESCDNSPSSATGSGKKRKKLNNVSTTAPVSAEDNSRTEASSCLTNSPATNHERNATTLDHLPATVSTISSTTSATPTSSGTRMYYSYFEHKKDDQEDGELSDGDDKRQDQYLSEAKRLKHSADKETDITAQGMKYLEAVLYFLLTGIAMESESVTEKAAYTMYRDTLNLMKYISSKFRSQQNPTPQGSIQSKLTVLSYRCQALLHLKLFKVKKTESKENQRVISDYVLKYNTSTPLEVCGGLAAGQGAPSPMSPTPSPASSVGSQSSGYSSGELKGTGPAQGTLSLSGPCVAVPLGIHTTLQKHSHTVGNLLSAHELWDSADSTVYKGKHKEFFIMCDQFCGPLTLHSSLNDLVRYVRFGIQKLKEL</sequence>
<feature type="region of interest" description="Disordered" evidence="13">
    <location>
        <begin position="536"/>
        <end position="569"/>
    </location>
</feature>
<feature type="compositionally biased region" description="Low complexity" evidence="13">
    <location>
        <begin position="549"/>
        <end position="563"/>
    </location>
</feature>
<feature type="region of interest" description="Disordered" evidence="13">
    <location>
        <begin position="87"/>
        <end position="143"/>
    </location>
</feature>
<dbReference type="GO" id="GO:0010468">
    <property type="term" value="P:regulation of gene expression"/>
    <property type="evidence" value="ECO:0007669"/>
    <property type="project" value="InterPro"/>
</dbReference>
<keyword evidence="4" id="KW-0217">Developmental protein</keyword>
<feature type="compositionally biased region" description="Low complexity" evidence="13">
    <location>
        <begin position="355"/>
        <end position="371"/>
    </location>
</feature>
<evidence type="ECO:0000256" key="1">
    <source>
        <dbReference type="ARBA" id="ARBA00004123"/>
    </source>
</evidence>
<evidence type="ECO:0000259" key="14">
    <source>
        <dbReference type="Pfam" id="PF18876"/>
    </source>
</evidence>
<keyword evidence="10" id="KW-0539">Nucleus</keyword>
<comment type="function">
    <text evidence="11">Has a role in transcriptional regulation. Acts in parallel with the Ras/MAPK and the PI3K/PKB pathways in the control of cell identity and cellular growth. Essential for regulation of the cytoskeleton and cell growth but not for cell proliferation or growth rate. Required specifically for the microtubule-based basal transport of lipid droplets. Plays a partially redundant function downstream of Raf in cell fate specification in the developing eye. Pair-rule protein that regulates embryonic cellularization, gastrulation and segmentation.</text>
</comment>
<dbReference type="EMBL" id="HBUF01179068">
    <property type="protein sequence ID" value="CAG6654778.1"/>
    <property type="molecule type" value="Transcribed_RNA"/>
</dbReference>
<evidence type="ECO:0000256" key="11">
    <source>
        <dbReference type="ARBA" id="ARBA00024653"/>
    </source>
</evidence>
<organism evidence="15">
    <name type="scientific">Cacopsylla melanoneura</name>
    <dbReference type="NCBI Taxonomy" id="428564"/>
    <lineage>
        <taxon>Eukaryota</taxon>
        <taxon>Metazoa</taxon>
        <taxon>Ecdysozoa</taxon>
        <taxon>Arthropoda</taxon>
        <taxon>Hexapoda</taxon>
        <taxon>Insecta</taxon>
        <taxon>Pterygota</taxon>
        <taxon>Neoptera</taxon>
        <taxon>Paraneoptera</taxon>
        <taxon>Hemiptera</taxon>
        <taxon>Sternorrhyncha</taxon>
        <taxon>Psylloidea</taxon>
        <taxon>Psyllidae</taxon>
        <taxon>Psyllinae</taxon>
        <taxon>Cacopsylla</taxon>
    </lineage>
</organism>
<keyword evidence="8" id="KW-0238">DNA-binding</keyword>
<dbReference type="GO" id="GO:0032783">
    <property type="term" value="C:super elongation complex"/>
    <property type="evidence" value="ECO:0007669"/>
    <property type="project" value="TreeGrafter"/>
</dbReference>
<dbReference type="InterPro" id="IPR043640">
    <property type="entry name" value="AF4/FMR2_CHD"/>
</dbReference>
<evidence type="ECO:0000256" key="4">
    <source>
        <dbReference type="ARBA" id="ARBA00022473"/>
    </source>
</evidence>
<dbReference type="GO" id="GO:0007366">
    <property type="term" value="P:periodic partitioning by pair rule gene"/>
    <property type="evidence" value="ECO:0007669"/>
    <property type="project" value="UniProtKB-KW"/>
</dbReference>
<comment type="subcellular location">
    <subcellularLocation>
        <location evidence="1">Nucleus</location>
    </subcellularLocation>
</comment>
<feature type="compositionally biased region" description="Polar residues" evidence="13">
    <location>
        <begin position="328"/>
        <end position="340"/>
    </location>
</feature>
<feature type="region of interest" description="Disordered" evidence="13">
    <location>
        <begin position="288"/>
        <end position="371"/>
    </location>
</feature>
<keyword evidence="6" id="KW-0562">Pair-rule protein</keyword>
<evidence type="ECO:0000313" key="15">
    <source>
        <dbReference type="EMBL" id="CAG6654778.1"/>
    </source>
</evidence>
<evidence type="ECO:0000256" key="10">
    <source>
        <dbReference type="ARBA" id="ARBA00023242"/>
    </source>
</evidence>
<feature type="region of interest" description="Disordered" evidence="13">
    <location>
        <begin position="157"/>
        <end position="233"/>
    </location>
</feature>
<keyword evidence="9" id="KW-0804">Transcription</keyword>
<evidence type="ECO:0000256" key="9">
    <source>
        <dbReference type="ARBA" id="ARBA00023163"/>
    </source>
</evidence>
<evidence type="ECO:0000256" key="13">
    <source>
        <dbReference type="SAM" id="MobiDB-lite"/>
    </source>
</evidence>
<accession>A0A8D8WC40</accession>
<protein>
    <recommendedName>
        <fullName evidence="3">AF4/FMR2 family member lilli</fullName>
    </recommendedName>
    <alternativeName>
        <fullName evidence="12">Protein lilliputian</fullName>
    </alternativeName>
</protein>
<dbReference type="Pfam" id="PF18876">
    <property type="entry name" value="AFF4_CHD"/>
    <property type="match status" value="1"/>
</dbReference>
<evidence type="ECO:0000256" key="6">
    <source>
        <dbReference type="ARBA" id="ARBA00022788"/>
    </source>
</evidence>
<feature type="compositionally biased region" description="Polar residues" evidence="13">
    <location>
        <begin position="31"/>
        <end position="44"/>
    </location>
</feature>
<evidence type="ECO:0000256" key="2">
    <source>
        <dbReference type="ARBA" id="ARBA00007354"/>
    </source>
</evidence>
<dbReference type="InterPro" id="IPR007797">
    <property type="entry name" value="AF4/FMR2"/>
</dbReference>
<dbReference type="GO" id="GO:0003677">
    <property type="term" value="F:DNA binding"/>
    <property type="evidence" value="ECO:0007669"/>
    <property type="project" value="UniProtKB-KW"/>
</dbReference>
<keyword evidence="5" id="KW-0597">Phosphoprotein</keyword>
<dbReference type="PANTHER" id="PTHR10528:SF17">
    <property type="entry name" value="AF4_FMR2 FAMILY MEMBER LILLI"/>
    <property type="match status" value="1"/>
</dbReference>
<dbReference type="PANTHER" id="PTHR10528">
    <property type="entry name" value="AF4/FMR2 FAMILY MEMBER"/>
    <property type="match status" value="1"/>
</dbReference>
<feature type="compositionally biased region" description="Polar residues" evidence="13">
    <location>
        <begin position="294"/>
        <end position="303"/>
    </location>
</feature>
<evidence type="ECO:0000256" key="7">
    <source>
        <dbReference type="ARBA" id="ARBA00023015"/>
    </source>
</evidence>
<comment type="similarity">
    <text evidence="2">Belongs to the AF4 family.</text>
</comment>
<keyword evidence="7" id="KW-0805">Transcription regulation</keyword>
<feature type="compositionally biased region" description="Basic and acidic residues" evidence="13">
    <location>
        <begin position="19"/>
        <end position="28"/>
    </location>
</feature>
<feature type="region of interest" description="Disordered" evidence="13">
    <location>
        <begin position="1"/>
        <end position="56"/>
    </location>
</feature>
<evidence type="ECO:0000256" key="8">
    <source>
        <dbReference type="ARBA" id="ARBA00023125"/>
    </source>
</evidence>
<evidence type="ECO:0000256" key="12">
    <source>
        <dbReference type="ARBA" id="ARBA00032149"/>
    </source>
</evidence>
<evidence type="ECO:0000256" key="3">
    <source>
        <dbReference type="ARBA" id="ARBA00021888"/>
    </source>
</evidence>
<feature type="domain" description="AF4/FMR2 C-terminal homology" evidence="14">
    <location>
        <begin position="397"/>
        <end position="656"/>
    </location>
</feature>
<reference evidence="15" key="1">
    <citation type="submission" date="2021-05" db="EMBL/GenBank/DDBJ databases">
        <authorList>
            <person name="Alioto T."/>
            <person name="Alioto T."/>
            <person name="Gomez Garrido J."/>
        </authorList>
    </citation>
    <scope>NUCLEOTIDE SEQUENCE</scope>
</reference>
<proteinExistence type="inferred from homology"/>
<dbReference type="AlphaFoldDB" id="A0A8D8WC40"/>